<dbReference type="Proteomes" id="UP000694892">
    <property type="component" value="Chromosome 2S"/>
</dbReference>
<organism evidence="2 3">
    <name type="scientific">Xenopus laevis</name>
    <name type="common">African clawed frog</name>
    <dbReference type="NCBI Taxonomy" id="8355"/>
    <lineage>
        <taxon>Eukaryota</taxon>
        <taxon>Metazoa</taxon>
        <taxon>Chordata</taxon>
        <taxon>Craniata</taxon>
        <taxon>Vertebrata</taxon>
        <taxon>Euteleostomi</taxon>
        <taxon>Amphibia</taxon>
        <taxon>Batrachia</taxon>
        <taxon>Anura</taxon>
        <taxon>Pipoidea</taxon>
        <taxon>Pipidae</taxon>
        <taxon>Xenopodinae</taxon>
        <taxon>Xenopus</taxon>
        <taxon>Xenopus</taxon>
    </lineage>
</organism>
<keyword evidence="1" id="KW-0812">Transmembrane</keyword>
<accession>A0A974HV40</accession>
<dbReference type="AlphaFoldDB" id="A0A974HV40"/>
<reference evidence="3" key="1">
    <citation type="journal article" date="2016" name="Nature">
        <title>Genome evolution in the allotetraploid frog Xenopus laevis.</title>
        <authorList>
            <person name="Session A.M."/>
            <person name="Uno Y."/>
            <person name="Kwon T."/>
            <person name="Chapman J.A."/>
            <person name="Toyoda A."/>
            <person name="Takahashi S."/>
            <person name="Fukui A."/>
            <person name="Hikosaka A."/>
            <person name="Suzuki A."/>
            <person name="Kondo M."/>
            <person name="van Heeringen S.J."/>
            <person name="Quigley I."/>
            <person name="Heinz S."/>
            <person name="Ogino H."/>
            <person name="Ochi H."/>
            <person name="Hellsten U."/>
            <person name="Lyons J.B."/>
            <person name="Simakov O."/>
            <person name="Putnam N."/>
            <person name="Stites J."/>
            <person name="Kuroki Y."/>
            <person name="Tanaka T."/>
            <person name="Michiue T."/>
            <person name="Watanabe M."/>
            <person name="Bogdanovic O."/>
            <person name="Lister R."/>
            <person name="Georgiou G."/>
            <person name="Paranjpe S.S."/>
            <person name="van Kruijsbergen I."/>
            <person name="Shu S."/>
            <person name="Carlson J."/>
            <person name="Kinoshita T."/>
            <person name="Ohta Y."/>
            <person name="Mawaribuchi S."/>
            <person name="Jenkins J."/>
            <person name="Grimwood J."/>
            <person name="Schmutz J."/>
            <person name="Mitros T."/>
            <person name="Mozaffari S.V."/>
            <person name="Suzuki Y."/>
            <person name="Haramoto Y."/>
            <person name="Yamamoto T.S."/>
            <person name="Takagi C."/>
            <person name="Heald R."/>
            <person name="Miller K."/>
            <person name="Haudenschild C."/>
            <person name="Kitzman J."/>
            <person name="Nakayama T."/>
            <person name="Izutsu Y."/>
            <person name="Robert J."/>
            <person name="Fortriede J."/>
            <person name="Burns K."/>
            <person name="Lotay V."/>
            <person name="Karimi K."/>
            <person name="Yasuoka Y."/>
            <person name="Dichmann D.S."/>
            <person name="Flajnik M.F."/>
            <person name="Houston D.W."/>
            <person name="Shendure J."/>
            <person name="DuPasquier L."/>
            <person name="Vize P.D."/>
            <person name="Zorn A.M."/>
            <person name="Ito M."/>
            <person name="Marcotte E.M."/>
            <person name="Wallingford J.B."/>
            <person name="Ito Y."/>
            <person name="Asashima M."/>
            <person name="Ueno N."/>
            <person name="Matsuda Y."/>
            <person name="Veenstra G.J."/>
            <person name="Fujiyama A."/>
            <person name="Harland R.M."/>
            <person name="Taira M."/>
            <person name="Rokhsar D.S."/>
        </authorList>
    </citation>
    <scope>NUCLEOTIDE SEQUENCE [LARGE SCALE GENOMIC DNA]</scope>
    <source>
        <strain evidence="3">J</strain>
    </source>
</reference>
<name>A0A974HV40_XENLA</name>
<dbReference type="EMBL" id="CM004469">
    <property type="protein sequence ID" value="OCT91188.1"/>
    <property type="molecule type" value="Genomic_DNA"/>
</dbReference>
<evidence type="ECO:0000313" key="3">
    <source>
        <dbReference type="Proteomes" id="UP000694892"/>
    </source>
</evidence>
<sequence>MHKPIKQCRSVSCQNKTGVTLYRNLLSIILDFPLLLLLTLLKKHLNAKICPFIGDPGQWWVLYRWPNA</sequence>
<gene>
    <name evidence="2" type="ORF">XELAEV_18014245mg</name>
</gene>
<keyword evidence="1" id="KW-1133">Transmembrane helix</keyword>
<keyword evidence="1" id="KW-0472">Membrane</keyword>
<evidence type="ECO:0000313" key="2">
    <source>
        <dbReference type="EMBL" id="OCT91188.1"/>
    </source>
</evidence>
<evidence type="ECO:0000256" key="1">
    <source>
        <dbReference type="SAM" id="Phobius"/>
    </source>
</evidence>
<feature type="transmembrane region" description="Helical" evidence="1">
    <location>
        <begin position="21"/>
        <end position="41"/>
    </location>
</feature>
<protein>
    <submittedName>
        <fullName evidence="2">Uncharacterized protein</fullName>
    </submittedName>
</protein>
<proteinExistence type="predicted"/>